<sequence>EEGTREKKSSDEIDLTREIRDPFTIFDEGGVRLPVPEAQPLASLEEFGEKFLPGGASTSAKTLPRDVPTQRTAALAATLESRPRKALENVLTRMQDEVRNKGPISILYRAVRDSIRVKVWTRSHTRVRSVLTAYVLAYDRHLNLALSDVDEVIMLPRTIKTPIYKPTPRDVSRSLQA</sequence>
<dbReference type="AlphaFoldDB" id="A0A147B860"/>
<dbReference type="GO" id="GO:0071209">
    <property type="term" value="F:U7 snRNA binding"/>
    <property type="evidence" value="ECO:0007669"/>
    <property type="project" value="InterPro"/>
</dbReference>
<dbReference type="GO" id="GO:0005683">
    <property type="term" value="C:U7 snRNP"/>
    <property type="evidence" value="ECO:0007669"/>
    <property type="project" value="TreeGrafter"/>
</dbReference>
<name>A0A147B860_9ACAR</name>
<dbReference type="GO" id="GO:0006398">
    <property type="term" value="P:mRNA 3'-end processing by stem-loop binding and cleavage"/>
    <property type="evidence" value="ECO:0007669"/>
    <property type="project" value="TreeGrafter"/>
</dbReference>
<proteinExistence type="predicted"/>
<dbReference type="EMBL" id="GEIB01001123">
    <property type="protein sequence ID" value="JAR86979.1"/>
    <property type="molecule type" value="Transcribed_RNA"/>
</dbReference>
<accession>A0A147B860</accession>
<feature type="non-terminal residue" evidence="1">
    <location>
        <position position="177"/>
    </location>
</feature>
<dbReference type="InterPro" id="IPR010920">
    <property type="entry name" value="LSM_dom_sf"/>
</dbReference>
<dbReference type="PANTHER" id="PTHR21415:SF1">
    <property type="entry name" value="U7 SNRNA-ASSOCIATED SM-LIKE PROTEIN LSM11"/>
    <property type="match status" value="1"/>
</dbReference>
<protein>
    <submittedName>
        <fullName evidence="1">U7 snrna associated sm like protein lsm11 like</fullName>
    </submittedName>
</protein>
<dbReference type="InterPro" id="IPR039267">
    <property type="entry name" value="Lsm11"/>
</dbReference>
<dbReference type="SUPFAM" id="SSF50182">
    <property type="entry name" value="Sm-like ribonucleoproteins"/>
    <property type="match status" value="1"/>
</dbReference>
<reference evidence="1" key="1">
    <citation type="submission" date="2016-03" db="EMBL/GenBank/DDBJ databases">
        <title>Gut transcriptome analysis on engorged females of Ornithodoros mimon (Acari: Argasidae) and phylogenetic inferences of soft ticks.</title>
        <authorList>
            <person name="Landulfo G.A."/>
            <person name="Giovanni D."/>
            <person name="Carvalho E."/>
            <person name="Junqueira-de-Azevedo I."/>
            <person name="Patane J."/>
            <person name="Mendoca R."/>
            <person name="Barros-Battesti D."/>
        </authorList>
    </citation>
    <scope>NUCLEOTIDE SEQUENCE</scope>
    <source>
        <strain evidence="1">Females</strain>
        <tissue evidence="1">Gut</tissue>
    </source>
</reference>
<organism evidence="1">
    <name type="scientific">Alectorobius mimon</name>
    <dbReference type="NCBI Taxonomy" id="360319"/>
    <lineage>
        <taxon>Eukaryota</taxon>
        <taxon>Metazoa</taxon>
        <taxon>Ecdysozoa</taxon>
        <taxon>Arthropoda</taxon>
        <taxon>Chelicerata</taxon>
        <taxon>Arachnida</taxon>
        <taxon>Acari</taxon>
        <taxon>Parasitiformes</taxon>
        <taxon>Ixodida</taxon>
        <taxon>Ixodoidea</taxon>
        <taxon>Argasidae</taxon>
        <taxon>Ornithodorinae</taxon>
        <taxon>Alectorobius</taxon>
    </lineage>
</organism>
<evidence type="ECO:0000313" key="1">
    <source>
        <dbReference type="EMBL" id="JAR86979.1"/>
    </source>
</evidence>
<feature type="non-terminal residue" evidence="1">
    <location>
        <position position="1"/>
    </location>
</feature>
<dbReference type="Gene3D" id="2.30.30.100">
    <property type="match status" value="1"/>
</dbReference>
<dbReference type="PANTHER" id="PTHR21415">
    <property type="entry name" value="U7 SNRNA-ASSOCIATED SM-LIKE PROTEIN LSM11"/>
    <property type="match status" value="1"/>
</dbReference>